<name>A0A4R6QG00_9BURK</name>
<dbReference type="SUPFAM" id="SSF53187">
    <property type="entry name" value="Zn-dependent exopeptidases"/>
    <property type="match status" value="1"/>
</dbReference>
<dbReference type="PROSITE" id="PS51257">
    <property type="entry name" value="PROKAR_LIPOPROTEIN"/>
    <property type="match status" value="1"/>
</dbReference>
<evidence type="ECO:0000256" key="3">
    <source>
        <dbReference type="PROSITE-ProRule" id="PRU01379"/>
    </source>
</evidence>
<organism evidence="6 7">
    <name type="scientific">Roseateles toxinivorans</name>
    <dbReference type="NCBI Taxonomy" id="270368"/>
    <lineage>
        <taxon>Bacteria</taxon>
        <taxon>Pseudomonadati</taxon>
        <taxon>Pseudomonadota</taxon>
        <taxon>Betaproteobacteria</taxon>
        <taxon>Burkholderiales</taxon>
        <taxon>Sphaerotilaceae</taxon>
        <taxon>Roseateles</taxon>
    </lineage>
</organism>
<keyword evidence="6" id="KW-0121">Carboxypeptidase</keyword>
<evidence type="ECO:0000313" key="6">
    <source>
        <dbReference type="EMBL" id="TDP61880.1"/>
    </source>
</evidence>
<dbReference type="FunFam" id="3.40.630.10:FF:000092">
    <property type="entry name" value="Peptidase M14"/>
    <property type="match status" value="1"/>
</dbReference>
<dbReference type="GO" id="GO:0006508">
    <property type="term" value="P:proteolysis"/>
    <property type="evidence" value="ECO:0007669"/>
    <property type="project" value="InterPro"/>
</dbReference>
<keyword evidence="4" id="KW-0732">Signal</keyword>
<evidence type="ECO:0000313" key="7">
    <source>
        <dbReference type="Proteomes" id="UP000295361"/>
    </source>
</evidence>
<feature type="active site" description="Proton donor/acceptor" evidence="3">
    <location>
        <position position="297"/>
    </location>
</feature>
<dbReference type="GO" id="GO:0008270">
    <property type="term" value="F:zinc ion binding"/>
    <property type="evidence" value="ECO:0007669"/>
    <property type="project" value="InterPro"/>
</dbReference>
<dbReference type="InParanoid" id="A0A4R6QG00"/>
<dbReference type="PANTHER" id="PTHR11705">
    <property type="entry name" value="PROTEASE FAMILY M14 CARBOXYPEPTIDASE A,B"/>
    <property type="match status" value="1"/>
</dbReference>
<gene>
    <name evidence="6" type="ORF">DES47_11093</name>
</gene>
<dbReference type="Pfam" id="PF00246">
    <property type="entry name" value="Peptidase_M14"/>
    <property type="match status" value="1"/>
</dbReference>
<comment type="cofactor">
    <cofactor evidence="1">
        <name>Zn(2+)</name>
        <dbReference type="ChEBI" id="CHEBI:29105"/>
    </cofactor>
</comment>
<comment type="similarity">
    <text evidence="2 3">Belongs to the peptidase M14 family.</text>
</comment>
<keyword evidence="6" id="KW-0645">Protease</keyword>
<dbReference type="Gene3D" id="3.40.630.10">
    <property type="entry name" value="Zn peptidases"/>
    <property type="match status" value="1"/>
</dbReference>
<dbReference type="GO" id="GO:0004181">
    <property type="term" value="F:metallocarboxypeptidase activity"/>
    <property type="evidence" value="ECO:0007669"/>
    <property type="project" value="InterPro"/>
</dbReference>
<reference evidence="6 7" key="1">
    <citation type="submission" date="2019-03" db="EMBL/GenBank/DDBJ databases">
        <title>Genomic Encyclopedia of Type Strains, Phase IV (KMG-IV): sequencing the most valuable type-strain genomes for metagenomic binning, comparative biology and taxonomic classification.</title>
        <authorList>
            <person name="Goeker M."/>
        </authorList>
    </citation>
    <scope>NUCLEOTIDE SEQUENCE [LARGE SCALE GENOMIC DNA]</scope>
    <source>
        <strain evidence="6 7">DSM 16998</strain>
    </source>
</reference>
<proteinExistence type="inferred from homology"/>
<keyword evidence="6" id="KW-0378">Hydrolase</keyword>
<dbReference type="OrthoDB" id="9767214at2"/>
<feature type="signal peptide" evidence="4">
    <location>
        <begin position="1"/>
        <end position="17"/>
    </location>
</feature>
<evidence type="ECO:0000256" key="1">
    <source>
        <dbReference type="ARBA" id="ARBA00001947"/>
    </source>
</evidence>
<keyword evidence="7" id="KW-1185">Reference proteome</keyword>
<dbReference type="InterPro" id="IPR000834">
    <property type="entry name" value="Peptidase_M14"/>
</dbReference>
<evidence type="ECO:0000259" key="5">
    <source>
        <dbReference type="PROSITE" id="PS52035"/>
    </source>
</evidence>
<evidence type="ECO:0000256" key="4">
    <source>
        <dbReference type="SAM" id="SignalP"/>
    </source>
</evidence>
<feature type="chain" id="PRO_5020512218" evidence="4">
    <location>
        <begin position="18"/>
        <end position="594"/>
    </location>
</feature>
<comment type="caution">
    <text evidence="6">The sequence shown here is derived from an EMBL/GenBank/DDBJ whole genome shotgun (WGS) entry which is preliminary data.</text>
</comment>
<evidence type="ECO:0000256" key="2">
    <source>
        <dbReference type="ARBA" id="ARBA00005988"/>
    </source>
</evidence>
<dbReference type="GO" id="GO:0005615">
    <property type="term" value="C:extracellular space"/>
    <property type="evidence" value="ECO:0007669"/>
    <property type="project" value="TreeGrafter"/>
</dbReference>
<dbReference type="PANTHER" id="PTHR11705:SF145">
    <property type="entry name" value="PEPTIDASE M14 CARBOXYPEPTIDASE A DOMAIN-CONTAINING PROTEIN"/>
    <property type="match status" value="1"/>
</dbReference>
<accession>A0A4R6QG00</accession>
<dbReference type="EMBL" id="SNXS01000010">
    <property type="protein sequence ID" value="TDP61880.1"/>
    <property type="molecule type" value="Genomic_DNA"/>
</dbReference>
<protein>
    <submittedName>
        <fullName evidence="6">Zinc carboxypeptidase</fullName>
    </submittedName>
</protein>
<dbReference type="SMART" id="SM00631">
    <property type="entry name" value="Zn_pept"/>
    <property type="match status" value="1"/>
</dbReference>
<dbReference type="RefSeq" id="WP_133703422.1">
    <property type="nucleotide sequence ID" value="NZ_SNXS01000010.1"/>
</dbReference>
<sequence>MLSPARLALLVITSVLACASRAAEPPALSTEAERSGFTTTGRYEEVQRLCFGFQKAYPRAVRCTEFGRTPEGRPMLALVVSQTAALSPAEKRRQNLPAVLIQGGIHAGEIDGKDAGFLALREMLQGQAAKGALSRQVLVFVPVFNVDGHERFGRWNRPNQRGPEQMGWRTTAQNHNLNRDYAKAQSPEMQAMLRLVNQWDPLATIDLHVTDGAQFEHDVSIQVEPLHGGDAGLRPAGMAFRDGVIADLAAQGSLPLPFYPSFTVDDDPSSGIVDSVFPPRFSSGYFLLRNRFGMLVETHSWKDYATRVRVTRNTIISVLEQVARQGSDWQALALAADARSAALAGQAVPLSYEASARTRQIAFRGYAYERGPSDISGAFMTRYDETRPQIWTMPVRDEVLPALQVKAPLAGYLVPAAQAGMVAVKLRLHEIQFRILDAALAATELEAFRATTLRFEPQSVEGQQRLSVQGAWGPERRDLPAGSLFVPIAQPKAKLLMALLEPLAPDSLLAWGFFNNHFERKEYMEAYVAEAVAREQLAADPALAAAFRDKLRAEPEFAKSARARLEFFARRHSSWDERWALYPVLRTDRVPAAP</sequence>
<dbReference type="CDD" id="cd06241">
    <property type="entry name" value="M14-like"/>
    <property type="match status" value="1"/>
</dbReference>
<dbReference type="Proteomes" id="UP000295361">
    <property type="component" value="Unassembled WGS sequence"/>
</dbReference>
<dbReference type="PROSITE" id="PS52035">
    <property type="entry name" value="PEPTIDASE_M14"/>
    <property type="match status" value="1"/>
</dbReference>
<dbReference type="AlphaFoldDB" id="A0A4R6QG00"/>
<feature type="domain" description="Peptidase M14" evidence="5">
    <location>
        <begin position="39"/>
        <end position="322"/>
    </location>
</feature>